<feature type="compositionally biased region" description="Acidic residues" evidence="1">
    <location>
        <begin position="224"/>
        <end position="238"/>
    </location>
</feature>
<dbReference type="GeneID" id="77726816"/>
<feature type="region of interest" description="Disordered" evidence="1">
    <location>
        <begin position="399"/>
        <end position="495"/>
    </location>
</feature>
<evidence type="ECO:0000313" key="3">
    <source>
        <dbReference type="EMBL" id="KAI9633891.1"/>
    </source>
</evidence>
<feature type="transmembrane region" description="Helical" evidence="2">
    <location>
        <begin position="144"/>
        <end position="166"/>
    </location>
</feature>
<sequence>MILPIRPDDNQRQHDPAMAWRRQLLLDIGTPAGAAPTPAATASGAGGGGATAASAITPSMGTTAPKASTPNVKPMNAPPGEIPVVASESPAAADASEAPGTIYITTRRPSSSTVPKSTSTGKAAAGQDDGNILSRAVANSNLSWWQLICVAIAGLLCIGVGVWAVFRQRRKKREDEERRKEVEALEKEEKAELGASTAGKATEGDVDKAATGMGKGRKGGGGESAEDSEWDSEDDYDSFSDGGTIRPRRRPRRRERGRWKRRRGRDRERDYYSSDESDFSYHGESRARSSRRNRDRDRDRRPRSPSPSPSPTPRARDATGKRKSFRDSVFSTYQSMKSAAVRLKQAEMTEKLKKQLEDEERIEAIRQAKVKEANREIEKEVAWLALEKERELERLKRELEEERRGKGRMGSGDSQQLLIPPSNRPPSSTSSSSRHTPARQSSYPLPTPRRQGSASSQGGLQIPPPARVRMPARGKTVDAVWPPPSSSTYGAHEGKGELGTEIHGLLGTKPKPVRHATGIGGLLGGTGGSKGADGSGGAQPQSVPVKATKDRPTIPKGGLAPAPPGKKKTASPVVTKASGGGITHGWGMVVPAVVSKDLGIDHGWPTARPPIGGNAGSLRGTGGRVDSVASGSMGSGGGGGNKWTDRMRARK</sequence>
<keyword evidence="2" id="KW-0812">Transmembrane</keyword>
<feature type="region of interest" description="Disordered" evidence="1">
    <location>
        <begin position="521"/>
        <end position="585"/>
    </location>
</feature>
<feature type="compositionally biased region" description="Basic residues" evidence="1">
    <location>
        <begin position="246"/>
        <end position="264"/>
    </location>
</feature>
<feature type="region of interest" description="Disordered" evidence="1">
    <location>
        <begin position="106"/>
        <end position="127"/>
    </location>
</feature>
<evidence type="ECO:0000256" key="2">
    <source>
        <dbReference type="SAM" id="Phobius"/>
    </source>
</evidence>
<keyword evidence="2" id="KW-0472">Membrane</keyword>
<dbReference type="RefSeq" id="XP_052943668.1">
    <property type="nucleotide sequence ID" value="XM_053087611.1"/>
</dbReference>
<feature type="region of interest" description="Disordered" evidence="1">
    <location>
        <begin position="169"/>
        <end position="329"/>
    </location>
</feature>
<accession>A0AA38H490</accession>
<protein>
    <submittedName>
        <fullName evidence="3">Uncharacterized protein</fullName>
    </submittedName>
</protein>
<dbReference type="EMBL" id="JAKWFO010000008">
    <property type="protein sequence ID" value="KAI9633891.1"/>
    <property type="molecule type" value="Genomic_DNA"/>
</dbReference>
<feature type="region of interest" description="Disordered" evidence="1">
    <location>
        <begin position="35"/>
        <end position="75"/>
    </location>
</feature>
<feature type="compositionally biased region" description="Polar residues" evidence="1">
    <location>
        <begin position="59"/>
        <end position="71"/>
    </location>
</feature>
<organism evidence="3 4">
    <name type="scientific">Dioszegia hungarica</name>
    <dbReference type="NCBI Taxonomy" id="4972"/>
    <lineage>
        <taxon>Eukaryota</taxon>
        <taxon>Fungi</taxon>
        <taxon>Dikarya</taxon>
        <taxon>Basidiomycota</taxon>
        <taxon>Agaricomycotina</taxon>
        <taxon>Tremellomycetes</taxon>
        <taxon>Tremellales</taxon>
        <taxon>Bulleribasidiaceae</taxon>
        <taxon>Dioszegia</taxon>
    </lineage>
</organism>
<gene>
    <name evidence="3" type="ORF">MKK02DRAFT_28640</name>
</gene>
<feature type="compositionally biased region" description="Gly residues" evidence="1">
    <location>
        <begin position="521"/>
        <end position="537"/>
    </location>
</feature>
<feature type="compositionally biased region" description="Low complexity" evidence="1">
    <location>
        <begin position="425"/>
        <end position="435"/>
    </location>
</feature>
<feature type="compositionally biased region" description="Gly residues" evidence="1">
    <location>
        <begin position="613"/>
        <end position="623"/>
    </location>
</feature>
<proteinExistence type="predicted"/>
<feature type="compositionally biased region" description="Polar residues" evidence="1">
    <location>
        <begin position="438"/>
        <end position="459"/>
    </location>
</feature>
<keyword evidence="4" id="KW-1185">Reference proteome</keyword>
<comment type="caution">
    <text evidence="3">The sequence shown here is derived from an EMBL/GenBank/DDBJ whole genome shotgun (WGS) entry which is preliminary data.</text>
</comment>
<evidence type="ECO:0000313" key="4">
    <source>
        <dbReference type="Proteomes" id="UP001164286"/>
    </source>
</evidence>
<dbReference type="Proteomes" id="UP001164286">
    <property type="component" value="Unassembled WGS sequence"/>
</dbReference>
<feature type="region of interest" description="Disordered" evidence="1">
    <location>
        <begin position="605"/>
        <end position="651"/>
    </location>
</feature>
<reference evidence="3" key="1">
    <citation type="journal article" date="2022" name="G3 (Bethesda)">
        <title>High quality genome of the basidiomycete yeast Dioszegia hungarica PDD-24b-2 isolated from cloud water.</title>
        <authorList>
            <person name="Jarrige D."/>
            <person name="Haridas S."/>
            <person name="Bleykasten-Grosshans C."/>
            <person name="Joly M."/>
            <person name="Nadalig T."/>
            <person name="Sancelme M."/>
            <person name="Vuilleumier S."/>
            <person name="Grigoriev I.V."/>
            <person name="Amato P."/>
            <person name="Bringel F."/>
        </authorList>
    </citation>
    <scope>NUCLEOTIDE SEQUENCE</scope>
    <source>
        <strain evidence="3">PDD-24b-2</strain>
    </source>
</reference>
<feature type="compositionally biased region" description="Basic and acidic residues" evidence="1">
    <location>
        <begin position="173"/>
        <end position="192"/>
    </location>
</feature>
<feature type="compositionally biased region" description="Basic and acidic residues" evidence="1">
    <location>
        <begin position="279"/>
        <end position="302"/>
    </location>
</feature>
<feature type="compositionally biased region" description="Low complexity" evidence="1">
    <location>
        <begin position="106"/>
        <end position="120"/>
    </location>
</feature>
<keyword evidence="2" id="KW-1133">Transmembrane helix</keyword>
<dbReference type="AlphaFoldDB" id="A0AA38H490"/>
<evidence type="ECO:0000256" key="1">
    <source>
        <dbReference type="SAM" id="MobiDB-lite"/>
    </source>
</evidence>
<name>A0AA38H490_9TREE</name>